<reference evidence="6" key="1">
    <citation type="journal article" date="2007" name="J. Am. Chem. Soc.">
        <title>Elucidation of the kijanimicin gene cluster: insights into the biosynthesis of spirotetronate antibiotics and nitrosugars.</title>
        <authorList>
            <person name="Zhang H."/>
            <person name="White-Phillip J.A."/>
            <person name="Melancon C.E."/>
            <person name="Kwon H.-J."/>
            <person name="Yu W.-L."/>
            <person name="Liu H.-W."/>
        </authorList>
    </citation>
    <scope>NUCLEOTIDE SEQUENCE</scope>
</reference>
<dbReference type="EMBL" id="EU301739">
    <property type="protein sequence ID" value="ACB46497.1"/>
    <property type="molecule type" value="Genomic_DNA"/>
</dbReference>
<accession>B3TMR7</accession>
<evidence type="ECO:0000259" key="5">
    <source>
        <dbReference type="Pfam" id="PF21036"/>
    </source>
</evidence>
<dbReference type="GO" id="GO:0008194">
    <property type="term" value="F:UDP-glycosyltransferase activity"/>
    <property type="evidence" value="ECO:0007669"/>
    <property type="project" value="InterPro"/>
</dbReference>
<dbReference type="InterPro" id="IPR002213">
    <property type="entry name" value="UDP_glucos_trans"/>
</dbReference>
<sequence length="391" mass="40506">MRVLFTSATFASHLYPLVPLAWAFRAAGHEVRVAVQPPLLGEVTAAGLPAVEAGGDLDFIVELKQAVGSALAESGGAPPTLEQIMVPHVRAAAAVAADLVPFARRWAPDLVVADPAAFVAPVVARAAGAPLALNTWGPMPADLWSHLTSERAVRENWPKTLVAFLDEWDAPLGPDYAAYCVDPCPDELLAVRMPNRYPARFVPYGRAAVAPSWLAEPAGRPRVCITWGTTNGAFLGADALAAPLTIIDALTALDVEVVAALGKAGAELLGDRRERVRAVDWMPLSTLLPTCDALVSQGGPGTVLAAVAHGVPQLVVPSISAQPLGAELLAASGAGLSLTPGELTAESVTAAMSELLTGASVRDAARTLGERNAARPSPAEIARTLEALVRG</sequence>
<protein>
    <submittedName>
        <fullName evidence="6">Glycosyltransferase</fullName>
    </submittedName>
</protein>
<dbReference type="PANTHER" id="PTHR48050">
    <property type="entry name" value="STEROL 3-BETA-GLUCOSYLTRANSFERASE"/>
    <property type="match status" value="1"/>
</dbReference>
<name>B3TMR7_ACTKI</name>
<evidence type="ECO:0000256" key="3">
    <source>
        <dbReference type="ARBA" id="ARBA00022679"/>
    </source>
</evidence>
<dbReference type="Pfam" id="PF21036">
    <property type="entry name" value="EryCIII-like_N"/>
    <property type="match status" value="1"/>
</dbReference>
<keyword evidence="3 6" id="KW-0808">Transferase</keyword>
<evidence type="ECO:0000256" key="1">
    <source>
        <dbReference type="ARBA" id="ARBA00006962"/>
    </source>
</evidence>
<evidence type="ECO:0000256" key="2">
    <source>
        <dbReference type="ARBA" id="ARBA00022676"/>
    </source>
</evidence>
<dbReference type="CAZy" id="GT1">
    <property type="family name" value="Glycosyltransferase Family 1"/>
</dbReference>
<feature type="domain" description="Erythromycin biosynthesis protein CIII-like N-terminal" evidence="5">
    <location>
        <begin position="22"/>
        <end position="228"/>
    </location>
</feature>
<dbReference type="PANTHER" id="PTHR48050:SF13">
    <property type="entry name" value="STEROL 3-BETA-GLUCOSYLTRANSFERASE UGT80A2"/>
    <property type="match status" value="1"/>
</dbReference>
<keyword evidence="2" id="KW-0328">Glycosyltransferase</keyword>
<dbReference type="InterPro" id="IPR010610">
    <property type="entry name" value="EryCIII-like_C"/>
</dbReference>
<gene>
    <name evidence="6" type="ORF">KijD9</name>
</gene>
<feature type="domain" description="Erythromycin biosynthesis protein CIII-like C-terminal" evidence="4">
    <location>
        <begin position="246"/>
        <end position="388"/>
    </location>
</feature>
<dbReference type="Gene3D" id="3.40.50.2000">
    <property type="entry name" value="Glycogen Phosphorylase B"/>
    <property type="match status" value="2"/>
</dbReference>
<evidence type="ECO:0000313" key="6">
    <source>
        <dbReference type="EMBL" id="ACB46497.1"/>
    </source>
</evidence>
<dbReference type="CDD" id="cd03784">
    <property type="entry name" value="GT1_Gtf-like"/>
    <property type="match status" value="1"/>
</dbReference>
<organism evidence="6">
    <name type="scientific">Actinomadura kijaniata</name>
    <dbReference type="NCBI Taxonomy" id="46161"/>
    <lineage>
        <taxon>Bacteria</taxon>
        <taxon>Bacillati</taxon>
        <taxon>Actinomycetota</taxon>
        <taxon>Actinomycetes</taxon>
        <taxon>Streptosporangiales</taxon>
        <taxon>Thermomonosporaceae</taxon>
        <taxon>Actinomadura</taxon>
    </lineage>
</organism>
<dbReference type="SUPFAM" id="SSF53756">
    <property type="entry name" value="UDP-Glycosyltransferase/glycogen phosphorylase"/>
    <property type="match status" value="1"/>
</dbReference>
<proteinExistence type="inferred from homology"/>
<evidence type="ECO:0000259" key="4">
    <source>
        <dbReference type="Pfam" id="PF06722"/>
    </source>
</evidence>
<dbReference type="AlphaFoldDB" id="B3TMR7"/>
<dbReference type="Pfam" id="PF06722">
    <property type="entry name" value="EryCIII-like_C"/>
    <property type="match status" value="1"/>
</dbReference>
<dbReference type="GO" id="GO:0016758">
    <property type="term" value="F:hexosyltransferase activity"/>
    <property type="evidence" value="ECO:0007669"/>
    <property type="project" value="UniProtKB-ARBA"/>
</dbReference>
<dbReference type="InterPro" id="IPR048284">
    <property type="entry name" value="EryCIII-like_N"/>
</dbReference>
<dbReference type="InterPro" id="IPR050426">
    <property type="entry name" value="Glycosyltransferase_28"/>
</dbReference>
<comment type="similarity">
    <text evidence="1">Belongs to the glycosyltransferase 28 family.</text>
</comment>
<dbReference type="GO" id="GO:0017000">
    <property type="term" value="P:antibiotic biosynthetic process"/>
    <property type="evidence" value="ECO:0007669"/>
    <property type="project" value="UniProtKB-ARBA"/>
</dbReference>